<reference evidence="1 2" key="1">
    <citation type="submission" date="2016-08" db="EMBL/GenBank/DDBJ databases">
        <title>A Parts List for Fungal Cellulosomes Revealed by Comparative Genomics.</title>
        <authorList>
            <consortium name="DOE Joint Genome Institute"/>
            <person name="Haitjema C.H."/>
            <person name="Gilmore S.P."/>
            <person name="Henske J.K."/>
            <person name="Solomon K.V."/>
            <person name="De Groot R."/>
            <person name="Kuo A."/>
            <person name="Mondo S.J."/>
            <person name="Salamov A.A."/>
            <person name="Labutti K."/>
            <person name="Zhao Z."/>
            <person name="Chiniquy J."/>
            <person name="Barry K."/>
            <person name="Brewer H.M."/>
            <person name="Purvine S.O."/>
            <person name="Wright A.T."/>
            <person name="Boxma B."/>
            <person name="Van Alen T."/>
            <person name="Hackstein J.H."/>
            <person name="Baker S.E."/>
            <person name="Grigoriev I.V."/>
            <person name="O'Malley M.A."/>
        </authorList>
    </citation>
    <scope>NUCLEOTIDE SEQUENCE [LARGE SCALE GENOMIC DNA]</scope>
    <source>
        <strain evidence="1 2">G1</strain>
    </source>
</reference>
<gene>
    <name evidence="1" type="ORF">LY90DRAFT_504048</name>
</gene>
<dbReference type="Proteomes" id="UP000193920">
    <property type="component" value="Unassembled WGS sequence"/>
</dbReference>
<dbReference type="EMBL" id="MCOG01000042">
    <property type="protein sequence ID" value="ORY70715.1"/>
    <property type="molecule type" value="Genomic_DNA"/>
</dbReference>
<evidence type="ECO:0000313" key="2">
    <source>
        <dbReference type="Proteomes" id="UP000193920"/>
    </source>
</evidence>
<keyword evidence="2" id="KW-1185">Reference proteome</keyword>
<comment type="caution">
    <text evidence="1">The sequence shown here is derived from an EMBL/GenBank/DDBJ whole genome shotgun (WGS) entry which is preliminary data.</text>
</comment>
<sequence length="149" mass="17627">MGRKGNKKYRKEIRKEQREREKDVLFWKLGKQLSDPLGEYRQFISNLRNKEINEVDDFIDIPINLVDLTANLITSLITGENSLYESINESDRRLAALNNINEDLIMKNESSNERTTSNCINKNPNLKKETINKRTRRKSKYCSKKKKYK</sequence>
<accession>A0A1Y2EIT8</accession>
<dbReference type="AlphaFoldDB" id="A0A1Y2EIT8"/>
<dbReference type="OrthoDB" id="286814at2759"/>
<dbReference type="STRING" id="1754190.A0A1Y2EIT8"/>
<proteinExistence type="predicted"/>
<protein>
    <submittedName>
        <fullName evidence="1">Uncharacterized protein</fullName>
    </submittedName>
</protein>
<evidence type="ECO:0000313" key="1">
    <source>
        <dbReference type="EMBL" id="ORY70715.1"/>
    </source>
</evidence>
<name>A0A1Y2EIT8_9FUNG</name>
<organism evidence="1 2">
    <name type="scientific">Neocallimastix californiae</name>
    <dbReference type="NCBI Taxonomy" id="1754190"/>
    <lineage>
        <taxon>Eukaryota</taxon>
        <taxon>Fungi</taxon>
        <taxon>Fungi incertae sedis</taxon>
        <taxon>Chytridiomycota</taxon>
        <taxon>Chytridiomycota incertae sedis</taxon>
        <taxon>Neocallimastigomycetes</taxon>
        <taxon>Neocallimastigales</taxon>
        <taxon>Neocallimastigaceae</taxon>
        <taxon>Neocallimastix</taxon>
    </lineage>
</organism>